<evidence type="ECO:0000256" key="6">
    <source>
        <dbReference type="ARBA" id="ARBA00022997"/>
    </source>
</evidence>
<feature type="binding site" evidence="9">
    <location>
        <position position="219"/>
    </location>
    <ligand>
        <name>Zn(2+)</name>
        <dbReference type="ChEBI" id="CHEBI:29105"/>
        <note>catalytic</note>
    </ligand>
</feature>
<dbReference type="GO" id="GO:0008237">
    <property type="term" value="F:metallopeptidase activity"/>
    <property type="evidence" value="ECO:0007669"/>
    <property type="project" value="UniProtKB-KW"/>
</dbReference>
<dbReference type="AlphaFoldDB" id="A0A3B7N277"/>
<keyword evidence="8 10" id="KW-0961">Cell wall biogenesis/degradation</keyword>
<reference evidence="11 12" key="1">
    <citation type="submission" date="2018-09" db="EMBL/GenBank/DDBJ databases">
        <title>Genome sequencing of strain 6GH32-13.</title>
        <authorList>
            <person name="Weon H.-Y."/>
            <person name="Heo J."/>
            <person name="Kwon S.-W."/>
        </authorList>
    </citation>
    <scope>NUCLEOTIDE SEQUENCE [LARGE SCALE GENOMIC DNA]</scope>
    <source>
        <strain evidence="11 12">5GH32-13</strain>
    </source>
</reference>
<keyword evidence="6 9" id="KW-0224">Dipeptidase</keyword>
<feature type="site" description="Transition state stabilizer" evidence="9">
    <location>
        <position position="124"/>
    </location>
</feature>
<comment type="function">
    <text evidence="9 10">Catalyzes hydrolysis of the D-alanyl-D-alanine dipeptide.</text>
</comment>
<evidence type="ECO:0000256" key="9">
    <source>
        <dbReference type="HAMAP-Rule" id="MF_01924"/>
    </source>
</evidence>
<evidence type="ECO:0000256" key="10">
    <source>
        <dbReference type="PIRNR" id="PIRNR026671"/>
    </source>
</evidence>
<evidence type="ECO:0000313" key="12">
    <source>
        <dbReference type="Proteomes" id="UP000263900"/>
    </source>
</evidence>
<accession>A0A3B7N277</accession>
<evidence type="ECO:0000313" key="11">
    <source>
        <dbReference type="EMBL" id="AXY78165.1"/>
    </source>
</evidence>
<dbReference type="InterPro" id="IPR009045">
    <property type="entry name" value="Zn_M74/Hedgehog-like"/>
</dbReference>
<gene>
    <name evidence="11" type="ORF">D3H65_31045</name>
</gene>
<dbReference type="EC" id="3.4.13.22" evidence="9 10"/>
<dbReference type="GO" id="GO:0160237">
    <property type="term" value="F:D-Ala-D-Ala dipeptidase activity"/>
    <property type="evidence" value="ECO:0007669"/>
    <property type="project" value="UniProtKB-EC"/>
</dbReference>
<dbReference type="OrthoDB" id="9801430at2"/>
<keyword evidence="2 9" id="KW-0645">Protease</keyword>
<keyword evidence="12" id="KW-1185">Reference proteome</keyword>
<dbReference type="GO" id="GO:0008270">
    <property type="term" value="F:zinc ion binding"/>
    <property type="evidence" value="ECO:0007669"/>
    <property type="project" value="UniProtKB-UniRule"/>
</dbReference>
<feature type="binding site" evidence="9">
    <location>
        <position position="158"/>
    </location>
    <ligand>
        <name>Zn(2+)</name>
        <dbReference type="ChEBI" id="CHEBI:29105"/>
        <note>catalytic</note>
    </ligand>
</feature>
<dbReference type="Gene3D" id="3.30.1380.10">
    <property type="match status" value="1"/>
</dbReference>
<evidence type="ECO:0000256" key="5">
    <source>
        <dbReference type="ARBA" id="ARBA00022833"/>
    </source>
</evidence>
<dbReference type="KEGG" id="pseg:D3H65_31045"/>
<dbReference type="Proteomes" id="UP000263900">
    <property type="component" value="Chromosome"/>
</dbReference>
<dbReference type="HAMAP" id="MF_01924">
    <property type="entry name" value="A_A_dipeptidase"/>
    <property type="match status" value="1"/>
</dbReference>
<proteinExistence type="inferred from homology"/>
<dbReference type="GO" id="GO:0071555">
    <property type="term" value="P:cell wall organization"/>
    <property type="evidence" value="ECO:0007669"/>
    <property type="project" value="UniProtKB-KW"/>
</dbReference>
<evidence type="ECO:0000256" key="8">
    <source>
        <dbReference type="ARBA" id="ARBA00023316"/>
    </source>
</evidence>
<evidence type="ECO:0000256" key="4">
    <source>
        <dbReference type="ARBA" id="ARBA00022801"/>
    </source>
</evidence>
<organism evidence="11 12">
    <name type="scientific">Paraflavitalea soli</name>
    <dbReference type="NCBI Taxonomy" id="2315862"/>
    <lineage>
        <taxon>Bacteria</taxon>
        <taxon>Pseudomonadati</taxon>
        <taxon>Bacteroidota</taxon>
        <taxon>Chitinophagia</taxon>
        <taxon>Chitinophagales</taxon>
        <taxon>Chitinophagaceae</taxon>
        <taxon>Paraflavitalea</taxon>
    </lineage>
</organism>
<keyword evidence="4 9" id="KW-0378">Hydrolase</keyword>
<feature type="binding site" evidence="9">
    <location>
        <position position="151"/>
    </location>
    <ligand>
        <name>Zn(2+)</name>
        <dbReference type="ChEBI" id="CHEBI:29105"/>
        <note>catalytic</note>
    </ligand>
</feature>
<keyword evidence="7 9" id="KW-0482">Metalloprotease</keyword>
<evidence type="ECO:0000256" key="1">
    <source>
        <dbReference type="ARBA" id="ARBA00001362"/>
    </source>
</evidence>
<evidence type="ECO:0000256" key="3">
    <source>
        <dbReference type="ARBA" id="ARBA00022723"/>
    </source>
</evidence>
<comment type="catalytic activity">
    <reaction evidence="1 9 10">
        <text>D-alanyl-D-alanine + H2O = 2 D-alanine</text>
        <dbReference type="Rhea" id="RHEA:20661"/>
        <dbReference type="ChEBI" id="CHEBI:15377"/>
        <dbReference type="ChEBI" id="CHEBI:57416"/>
        <dbReference type="ChEBI" id="CHEBI:57822"/>
        <dbReference type="EC" id="3.4.13.22"/>
    </reaction>
</comment>
<dbReference type="EMBL" id="CP032157">
    <property type="protein sequence ID" value="AXY78165.1"/>
    <property type="molecule type" value="Genomic_DNA"/>
</dbReference>
<dbReference type="CDD" id="cd14840">
    <property type="entry name" value="D-Ala-D-Ala_dipeptidase_Aad"/>
    <property type="match status" value="1"/>
</dbReference>
<evidence type="ECO:0000256" key="7">
    <source>
        <dbReference type="ARBA" id="ARBA00023049"/>
    </source>
</evidence>
<keyword evidence="3 9" id="KW-0479">Metal-binding</keyword>
<dbReference type="PANTHER" id="PTHR43126:SF1">
    <property type="entry name" value="D-ALANYL-D-ALANINE DIPEPTIDASE"/>
    <property type="match status" value="1"/>
</dbReference>
<dbReference type="InterPro" id="IPR000755">
    <property type="entry name" value="A_A_dipeptidase"/>
</dbReference>
<sequence>MIYKIALQRNILLLLMLIFFHHGGLIAQETDIKRYGVAVIDNLSAYHAQVKADSSKKMVELRTLLPAVRYDLRYATANNFMHRRMYIPPTRHTFLRAPAAQALAAVQKELGMQGYGLKIFDAYRPYSVTVSFWELVKDERYVANPSKGSGHNRGLAVDLTIVDLKTGQELDMGTGFDNFTDSAHQGFSSLPAAVLKNRELLKTTMQKHGFTPLETEWWHYYWPNDKNYEVLDIPFAALRKPIK</sequence>
<name>A0A3B7N277_9BACT</name>
<dbReference type="SUPFAM" id="SSF55166">
    <property type="entry name" value="Hedgehog/DD-peptidase"/>
    <property type="match status" value="1"/>
</dbReference>
<dbReference type="PIRSF" id="PIRSF026671">
    <property type="entry name" value="AA_dipeptidase"/>
    <property type="match status" value="1"/>
</dbReference>
<comment type="cofactor">
    <cofactor evidence="9">
        <name>Zn(2+)</name>
        <dbReference type="ChEBI" id="CHEBI:29105"/>
    </cofactor>
    <text evidence="9">Binds 1 zinc ion per subunit.</text>
</comment>
<dbReference type="PANTHER" id="PTHR43126">
    <property type="entry name" value="D-ALANYL-D-ALANINE DIPEPTIDASE"/>
    <property type="match status" value="1"/>
</dbReference>
<dbReference type="Pfam" id="PF01427">
    <property type="entry name" value="Peptidase_M15"/>
    <property type="match status" value="1"/>
</dbReference>
<protein>
    <recommendedName>
        <fullName evidence="9 10">D-alanyl-D-alanine dipeptidase</fullName>
        <shortName evidence="9 10">D-Ala-D-Ala dipeptidase</shortName>
        <ecNumber evidence="9 10">3.4.13.22</ecNumber>
    </recommendedName>
</protein>
<keyword evidence="5 9" id="KW-0862">Zinc</keyword>
<feature type="active site" description="Proton donor/acceptor" evidence="9">
    <location>
        <position position="216"/>
    </location>
</feature>
<evidence type="ECO:0000256" key="2">
    <source>
        <dbReference type="ARBA" id="ARBA00022670"/>
    </source>
</evidence>
<dbReference type="GO" id="GO:0006508">
    <property type="term" value="P:proteolysis"/>
    <property type="evidence" value="ECO:0007669"/>
    <property type="project" value="UniProtKB-KW"/>
</dbReference>
<comment type="similarity">
    <text evidence="9 10">Belongs to the peptidase M15D family.</text>
</comment>